<dbReference type="EMBL" id="JAQOWY010000660">
    <property type="protein sequence ID" value="KAK1839532.1"/>
    <property type="molecule type" value="Genomic_DNA"/>
</dbReference>
<feature type="compositionally biased region" description="Polar residues" evidence="1">
    <location>
        <begin position="80"/>
        <end position="89"/>
    </location>
</feature>
<evidence type="ECO:0000313" key="3">
    <source>
        <dbReference type="Proteomes" id="UP001243330"/>
    </source>
</evidence>
<accession>A0AAD9A1E0</accession>
<keyword evidence="3" id="KW-1185">Reference proteome</keyword>
<feature type="region of interest" description="Disordered" evidence="1">
    <location>
        <begin position="42"/>
        <end position="89"/>
    </location>
</feature>
<proteinExistence type="predicted"/>
<evidence type="ECO:0000313" key="2">
    <source>
        <dbReference type="EMBL" id="KAK1839532.1"/>
    </source>
</evidence>
<organism evidence="2 3">
    <name type="scientific">Colletotrichum chrysophilum</name>
    <dbReference type="NCBI Taxonomy" id="1836956"/>
    <lineage>
        <taxon>Eukaryota</taxon>
        <taxon>Fungi</taxon>
        <taxon>Dikarya</taxon>
        <taxon>Ascomycota</taxon>
        <taxon>Pezizomycotina</taxon>
        <taxon>Sordariomycetes</taxon>
        <taxon>Hypocreomycetidae</taxon>
        <taxon>Glomerellales</taxon>
        <taxon>Glomerellaceae</taxon>
        <taxon>Colletotrichum</taxon>
        <taxon>Colletotrichum gloeosporioides species complex</taxon>
    </lineage>
</organism>
<comment type="caution">
    <text evidence="2">The sequence shown here is derived from an EMBL/GenBank/DDBJ whole genome shotgun (WGS) entry which is preliminary data.</text>
</comment>
<gene>
    <name evidence="2" type="ORF">CCHR01_17845</name>
</gene>
<reference evidence="2" key="1">
    <citation type="submission" date="2023-01" db="EMBL/GenBank/DDBJ databases">
        <title>Colletotrichum chrysophilum M932 genome sequence.</title>
        <authorList>
            <person name="Baroncelli R."/>
        </authorList>
    </citation>
    <scope>NUCLEOTIDE SEQUENCE</scope>
    <source>
        <strain evidence="2">M932</strain>
    </source>
</reference>
<name>A0AAD9A1E0_9PEZI</name>
<sequence length="136" mass="15063">MSELPRHLDFGAALTDGWTEAELNRAIISKFNLRLRPFILEQTPPPQRSQSYGDDTVRSPSATSDLGSRPTGGNAEPRNGTRQLVQESSPAALTSWMGWPGRIAASLIPGRSRVELRARLKISFKMGCQKAMYKLH</sequence>
<protein>
    <submittedName>
        <fullName evidence="2">Uncharacterized protein</fullName>
    </submittedName>
</protein>
<evidence type="ECO:0000256" key="1">
    <source>
        <dbReference type="SAM" id="MobiDB-lite"/>
    </source>
</evidence>
<dbReference type="Proteomes" id="UP001243330">
    <property type="component" value="Unassembled WGS sequence"/>
</dbReference>
<feature type="compositionally biased region" description="Polar residues" evidence="1">
    <location>
        <begin position="48"/>
        <end position="66"/>
    </location>
</feature>
<dbReference type="AlphaFoldDB" id="A0AAD9A1E0"/>